<dbReference type="Pfam" id="PF13426">
    <property type="entry name" value="PAS_9"/>
    <property type="match status" value="1"/>
</dbReference>
<feature type="domain" description="Histidine kinase" evidence="11">
    <location>
        <begin position="724"/>
        <end position="951"/>
    </location>
</feature>
<keyword evidence="9" id="KW-0175">Coiled coil</keyword>
<comment type="subcellular location">
    <subcellularLocation>
        <location evidence="2">Membrane</location>
    </subcellularLocation>
</comment>
<dbReference type="SMART" id="SM00387">
    <property type="entry name" value="HATPase_c"/>
    <property type="match status" value="1"/>
</dbReference>
<keyword evidence="5" id="KW-0808">Transferase</keyword>
<dbReference type="CDD" id="cd00082">
    <property type="entry name" value="HisKA"/>
    <property type="match status" value="1"/>
</dbReference>
<evidence type="ECO:0000256" key="4">
    <source>
        <dbReference type="ARBA" id="ARBA00022553"/>
    </source>
</evidence>
<keyword evidence="17" id="KW-1185">Reference proteome</keyword>
<dbReference type="InterPro" id="IPR001610">
    <property type="entry name" value="PAC"/>
</dbReference>
<dbReference type="InterPro" id="IPR036097">
    <property type="entry name" value="HisK_dim/P_sf"/>
</dbReference>
<dbReference type="CDD" id="cd16922">
    <property type="entry name" value="HATPase_EvgS-ArcB-TorS-like"/>
    <property type="match status" value="1"/>
</dbReference>
<dbReference type="InterPro" id="IPR035965">
    <property type="entry name" value="PAS-like_dom_sf"/>
</dbReference>
<evidence type="ECO:0000256" key="5">
    <source>
        <dbReference type="ARBA" id="ARBA00022679"/>
    </source>
</evidence>
<evidence type="ECO:0000259" key="13">
    <source>
        <dbReference type="PROSITE" id="PS50112"/>
    </source>
</evidence>
<protein>
    <recommendedName>
        <fullName evidence="3">histidine kinase</fullName>
        <ecNumber evidence="3">2.7.13.3</ecNumber>
    </recommendedName>
</protein>
<keyword evidence="7" id="KW-0902">Two-component regulatory system</keyword>
<dbReference type="SMART" id="SM00388">
    <property type="entry name" value="HisKA"/>
    <property type="match status" value="1"/>
</dbReference>
<dbReference type="Gene3D" id="3.40.50.2300">
    <property type="match status" value="1"/>
</dbReference>
<evidence type="ECO:0000313" key="16">
    <source>
        <dbReference type="EMBL" id="MDJ1178431.1"/>
    </source>
</evidence>
<evidence type="ECO:0000259" key="12">
    <source>
        <dbReference type="PROSITE" id="PS50110"/>
    </source>
</evidence>
<dbReference type="PROSITE" id="PS50109">
    <property type="entry name" value="HIS_KIN"/>
    <property type="match status" value="1"/>
</dbReference>
<evidence type="ECO:0000256" key="8">
    <source>
        <dbReference type="PROSITE-ProRule" id="PRU00169"/>
    </source>
</evidence>
<dbReference type="PROSITE" id="PS50885">
    <property type="entry name" value="HAMP"/>
    <property type="match status" value="1"/>
</dbReference>
<sequence>MLRVQQRFHKLLQSVPLGVALIVPFVLQIVVAVGLTGYLSLYHGQAAVKNVASDLQAEISAHLDDYLVNTLSIADRINQVNANAIAGGQLNPKNFEQLSQTFQEQLQLLPTVSEIRFANPEGEWVALRCRKDNPARLELAIASSETNGQLHIYAVEPGQRRSLLRSLPNPDPRQSAWYQEATRSAILHRDSTQPWTAPYLSSTGEMSLDAVLPIYGANQTLMGVLSTSIWISKLQQFIQTFNDRLDSHILIFSPREGIVAPAVTSLGSTYALINRAGDYLKAYLDQHLPLQEPTDLQVRLLDTPYILHLTPLSDRQDLNWLMAILVPKDSLMEEIHQGRNLTIMMGLMAAIAATGMGWLTSRYIVRPIRQLSQVAIALSEGNWDRTAAPWYYRTDALGTLALAFERMRYQLKRSHRQLQTYSRSLEAKIQARTEELEQEIREKQTVEIALRESEEKFSKAFRRTPHPITITRLADGQHLEVSDSFLSLTGYSNQEVIGRTALELNLWVHVEERMQLFHLIQQKKEVKNYEFTYRTKAGEYRVALLSSDVIMVNGETCLLSVTTDITARKHLEEELLRSQQFLDSIIDHIPLAIYTKDITQDFRYLIWNQASEAIFGLGSDRVIGKTDAEIYPLEQAAQCSAHDLQAVQQGKLLEITEHSFQSLTRGKLLLRTLKLPLYNRQGEATHLLCISEDISARKQAETALQQAKEAAEMANRAKSEFLANMSHELRTPLNAILGFSQLMANDPKFAAGASELNIINRSGEHLLELINDILEMSKIEAGRITFQPSAFDLEQLLQTLEGMLHIRANSKGLTLTFDRPPDLVQYIQTDEQKLRQVLINLLGNAIKFTEKGSVILRISQVRQDPQIYLTFAVEDTGIGIAEDELDQLFNPFVQTESGRRSRQGWGALSHQGTGLGLSISQKFVQLMGGNIEVQSLLGEGSCFRFQIQTTLAKVEEVEPAIVQNRVIGLAPGQPQYRMLIVDDIPENRLLLVRLLQPLEFEIVEAETGEEAIALWQQHHPHLIWMDIRMSGMDGYEATRKIRELEPQVSLPHQTIIIALTASAFSQKRDLVFAAGCDDFIAKPFQEETIWNTLAKHLHLEYVYEEPLPPTDTPEPFTLTPDQLKIMPSEWIEAVHQSALSGDDETIKQLIDQIPTHHQQLINTLSDWVHHFRFHTLVELTDEQ</sequence>
<dbReference type="Gene3D" id="3.30.565.10">
    <property type="entry name" value="Histidine kinase-like ATPase, C-terminal domain"/>
    <property type="match status" value="1"/>
</dbReference>
<comment type="caution">
    <text evidence="16">The sequence shown here is derived from an EMBL/GenBank/DDBJ whole genome shotgun (WGS) entry which is preliminary data.</text>
</comment>
<comment type="catalytic activity">
    <reaction evidence="1">
        <text>ATP + protein L-histidine = ADP + protein N-phospho-L-histidine.</text>
        <dbReference type="EC" id="2.7.13.3"/>
    </reaction>
</comment>
<evidence type="ECO:0000256" key="3">
    <source>
        <dbReference type="ARBA" id="ARBA00012438"/>
    </source>
</evidence>
<dbReference type="InterPro" id="IPR011006">
    <property type="entry name" value="CheY-like_superfamily"/>
</dbReference>
<dbReference type="Pfam" id="PF00672">
    <property type="entry name" value="HAMP"/>
    <property type="match status" value="1"/>
</dbReference>
<evidence type="ECO:0000256" key="2">
    <source>
        <dbReference type="ARBA" id="ARBA00004370"/>
    </source>
</evidence>
<dbReference type="InterPro" id="IPR004358">
    <property type="entry name" value="Sig_transdc_His_kin-like_C"/>
</dbReference>
<dbReference type="InterPro" id="IPR013656">
    <property type="entry name" value="PAS_4"/>
</dbReference>
<evidence type="ECO:0000256" key="7">
    <source>
        <dbReference type="ARBA" id="ARBA00023012"/>
    </source>
</evidence>
<dbReference type="InterPro" id="IPR000700">
    <property type="entry name" value="PAS-assoc_C"/>
</dbReference>
<keyword evidence="6" id="KW-0418">Kinase</keyword>
<dbReference type="Gene3D" id="6.10.340.10">
    <property type="match status" value="1"/>
</dbReference>
<dbReference type="PANTHER" id="PTHR45339:SF1">
    <property type="entry name" value="HYBRID SIGNAL TRANSDUCTION HISTIDINE KINASE J"/>
    <property type="match status" value="1"/>
</dbReference>
<dbReference type="SMART" id="SM00086">
    <property type="entry name" value="PAC"/>
    <property type="match status" value="2"/>
</dbReference>
<keyword evidence="4 8" id="KW-0597">Phosphoprotein</keyword>
<dbReference type="PANTHER" id="PTHR45339">
    <property type="entry name" value="HYBRID SIGNAL TRANSDUCTION HISTIDINE KINASE J"/>
    <property type="match status" value="1"/>
</dbReference>
<feature type="domain" description="PAS" evidence="13">
    <location>
        <begin position="578"/>
        <end position="626"/>
    </location>
</feature>
<evidence type="ECO:0000259" key="15">
    <source>
        <dbReference type="PROSITE" id="PS50885"/>
    </source>
</evidence>
<dbReference type="Pfam" id="PF08448">
    <property type="entry name" value="PAS_4"/>
    <property type="match status" value="1"/>
</dbReference>
<feature type="transmembrane region" description="Helical" evidence="10">
    <location>
        <begin position="20"/>
        <end position="41"/>
    </location>
</feature>
<dbReference type="Pfam" id="PF00072">
    <property type="entry name" value="Response_reg"/>
    <property type="match status" value="1"/>
</dbReference>
<dbReference type="Proteomes" id="UP001231370">
    <property type="component" value="Unassembled WGS sequence"/>
</dbReference>
<organism evidence="16 17">
    <name type="scientific">Roseofilum halophilum BLCC-M91</name>
    <dbReference type="NCBI Taxonomy" id="3022259"/>
    <lineage>
        <taxon>Bacteria</taxon>
        <taxon>Bacillati</taxon>
        <taxon>Cyanobacteriota</taxon>
        <taxon>Cyanophyceae</taxon>
        <taxon>Desertifilales</taxon>
        <taxon>Desertifilaceae</taxon>
        <taxon>Roseofilum</taxon>
        <taxon>Roseofilum halophilum</taxon>
    </lineage>
</organism>
<proteinExistence type="predicted"/>
<dbReference type="InterPro" id="IPR000014">
    <property type="entry name" value="PAS"/>
</dbReference>
<feature type="domain" description="PAS" evidence="13">
    <location>
        <begin position="453"/>
        <end position="527"/>
    </location>
</feature>
<reference evidence="16 17" key="1">
    <citation type="submission" date="2023-01" db="EMBL/GenBank/DDBJ databases">
        <title>Novel diversity within Roseofilum (Cyanobacteria; Desertifilaceae) from marine benthic mats with descriptions of four novel species.</title>
        <authorList>
            <person name="Wang Y."/>
            <person name="Berthold D.E."/>
            <person name="Hu J."/>
            <person name="Lefler F.W."/>
            <person name="Laughinghouse H.D. IV."/>
        </authorList>
    </citation>
    <scope>NUCLEOTIDE SEQUENCE [LARGE SCALE GENOMIC DNA]</scope>
    <source>
        <strain evidence="16 17">BLCC-M91</strain>
    </source>
</reference>
<feature type="domain" description="HAMP" evidence="15">
    <location>
        <begin position="362"/>
        <end position="416"/>
    </location>
</feature>
<keyword evidence="10" id="KW-0472">Membrane</keyword>
<dbReference type="InterPro" id="IPR003660">
    <property type="entry name" value="HAMP_dom"/>
</dbReference>
<feature type="domain" description="Response regulatory" evidence="12">
    <location>
        <begin position="977"/>
        <end position="1097"/>
    </location>
</feature>
<dbReference type="InterPro" id="IPR001789">
    <property type="entry name" value="Sig_transdc_resp-reg_receiver"/>
</dbReference>
<gene>
    <name evidence="16" type="ORF">PJF56_06110</name>
</gene>
<dbReference type="InterPro" id="IPR003594">
    <property type="entry name" value="HATPase_dom"/>
</dbReference>
<dbReference type="SMART" id="SM00091">
    <property type="entry name" value="PAS"/>
    <property type="match status" value="2"/>
</dbReference>
<dbReference type="PROSITE" id="PS50113">
    <property type="entry name" value="PAC"/>
    <property type="match status" value="1"/>
</dbReference>
<evidence type="ECO:0000259" key="11">
    <source>
        <dbReference type="PROSITE" id="PS50109"/>
    </source>
</evidence>
<dbReference type="SUPFAM" id="SSF52172">
    <property type="entry name" value="CheY-like"/>
    <property type="match status" value="1"/>
</dbReference>
<evidence type="ECO:0000256" key="6">
    <source>
        <dbReference type="ARBA" id="ARBA00022777"/>
    </source>
</evidence>
<evidence type="ECO:0000256" key="9">
    <source>
        <dbReference type="SAM" id="Coils"/>
    </source>
</evidence>
<dbReference type="SUPFAM" id="SSF47384">
    <property type="entry name" value="Homodimeric domain of signal transducing histidine kinase"/>
    <property type="match status" value="1"/>
</dbReference>
<dbReference type="SUPFAM" id="SSF55874">
    <property type="entry name" value="ATPase domain of HSP90 chaperone/DNA topoisomerase II/histidine kinase"/>
    <property type="match status" value="1"/>
</dbReference>
<dbReference type="Pfam" id="PF00512">
    <property type="entry name" value="HisKA"/>
    <property type="match status" value="1"/>
</dbReference>
<feature type="modified residue" description="4-aspartylphosphate" evidence="8">
    <location>
        <position position="1026"/>
    </location>
</feature>
<dbReference type="CDD" id="cd00130">
    <property type="entry name" value="PAS"/>
    <property type="match status" value="2"/>
</dbReference>
<dbReference type="SUPFAM" id="SSF55785">
    <property type="entry name" value="PYP-like sensor domain (PAS domain)"/>
    <property type="match status" value="2"/>
</dbReference>
<keyword evidence="10" id="KW-0812">Transmembrane</keyword>
<name>A0ABT7BIW6_9CYAN</name>
<feature type="coiled-coil region" evidence="9">
    <location>
        <begin position="697"/>
        <end position="724"/>
    </location>
</feature>
<dbReference type="EMBL" id="JAQPOK010000048">
    <property type="protein sequence ID" value="MDJ1178431.1"/>
    <property type="molecule type" value="Genomic_DNA"/>
</dbReference>
<dbReference type="InterPro" id="IPR003661">
    <property type="entry name" value="HisK_dim/P_dom"/>
</dbReference>
<dbReference type="SUPFAM" id="SSF158472">
    <property type="entry name" value="HAMP domain-like"/>
    <property type="match status" value="1"/>
</dbReference>
<dbReference type="InterPro" id="IPR036890">
    <property type="entry name" value="HATPase_C_sf"/>
</dbReference>
<dbReference type="CDD" id="cd17546">
    <property type="entry name" value="REC_hyHK_CKI1_RcsC-like"/>
    <property type="match status" value="1"/>
</dbReference>
<dbReference type="RefSeq" id="WP_283761747.1">
    <property type="nucleotide sequence ID" value="NZ_JAQPOK010000048.1"/>
</dbReference>
<dbReference type="Gene3D" id="3.30.450.20">
    <property type="entry name" value="PAS domain"/>
    <property type="match status" value="3"/>
</dbReference>
<feature type="coiled-coil region" evidence="9">
    <location>
        <begin position="422"/>
        <end position="456"/>
    </location>
</feature>
<dbReference type="SMART" id="SM00448">
    <property type="entry name" value="REC"/>
    <property type="match status" value="1"/>
</dbReference>
<evidence type="ECO:0000259" key="14">
    <source>
        <dbReference type="PROSITE" id="PS50113"/>
    </source>
</evidence>
<accession>A0ABT7BIW6</accession>
<dbReference type="SMART" id="SM00304">
    <property type="entry name" value="HAMP"/>
    <property type="match status" value="1"/>
</dbReference>
<dbReference type="CDD" id="cd06225">
    <property type="entry name" value="HAMP"/>
    <property type="match status" value="1"/>
</dbReference>
<evidence type="ECO:0000256" key="1">
    <source>
        <dbReference type="ARBA" id="ARBA00000085"/>
    </source>
</evidence>
<dbReference type="Pfam" id="PF02518">
    <property type="entry name" value="HATPase_c"/>
    <property type="match status" value="1"/>
</dbReference>
<evidence type="ECO:0000256" key="10">
    <source>
        <dbReference type="SAM" id="Phobius"/>
    </source>
</evidence>
<dbReference type="PROSITE" id="PS50112">
    <property type="entry name" value="PAS"/>
    <property type="match status" value="2"/>
</dbReference>
<dbReference type="Gene3D" id="1.10.287.130">
    <property type="match status" value="1"/>
</dbReference>
<dbReference type="EC" id="2.7.13.3" evidence="3"/>
<keyword evidence="10" id="KW-1133">Transmembrane helix</keyword>
<dbReference type="InterPro" id="IPR005467">
    <property type="entry name" value="His_kinase_dom"/>
</dbReference>
<dbReference type="PRINTS" id="PR00344">
    <property type="entry name" value="BCTRLSENSOR"/>
</dbReference>
<dbReference type="NCBIfam" id="TIGR00229">
    <property type="entry name" value="sensory_box"/>
    <property type="match status" value="2"/>
</dbReference>
<evidence type="ECO:0000313" key="17">
    <source>
        <dbReference type="Proteomes" id="UP001231370"/>
    </source>
</evidence>
<feature type="domain" description="PAC" evidence="14">
    <location>
        <begin position="654"/>
        <end position="706"/>
    </location>
</feature>
<dbReference type="PROSITE" id="PS50110">
    <property type="entry name" value="RESPONSE_REGULATORY"/>
    <property type="match status" value="1"/>
</dbReference>